<feature type="region of interest" description="Disordered" evidence="7">
    <location>
        <begin position="500"/>
        <end position="537"/>
    </location>
</feature>
<keyword evidence="3 8" id="KW-0812">Transmembrane</keyword>
<feature type="compositionally biased region" description="Low complexity" evidence="7">
    <location>
        <begin position="500"/>
        <end position="511"/>
    </location>
</feature>
<feature type="domain" description="Ferric oxidoreductase" evidence="10">
    <location>
        <begin position="281"/>
        <end position="392"/>
    </location>
</feature>
<dbReference type="SFLD" id="SFLDS00052">
    <property type="entry name" value="Ferric_Reductase_Domain"/>
    <property type="match status" value="1"/>
</dbReference>
<reference evidence="11" key="1">
    <citation type="submission" date="2023-06" db="EMBL/GenBank/DDBJ databases">
        <title>Genome-scale phylogeny and comparative genomics of the fungal order Sordariales.</title>
        <authorList>
            <consortium name="Lawrence Berkeley National Laboratory"/>
            <person name="Hensen N."/>
            <person name="Bonometti L."/>
            <person name="Westerberg I."/>
            <person name="Brannstrom I.O."/>
            <person name="Guillou S."/>
            <person name="Cros-Aarteil S."/>
            <person name="Calhoun S."/>
            <person name="Haridas S."/>
            <person name="Kuo A."/>
            <person name="Mondo S."/>
            <person name="Pangilinan J."/>
            <person name="Riley R."/>
            <person name="Labutti K."/>
            <person name="Andreopoulos B."/>
            <person name="Lipzen A."/>
            <person name="Chen C."/>
            <person name="Yanf M."/>
            <person name="Daum C."/>
            <person name="Ng V."/>
            <person name="Clum A."/>
            <person name="Steindorff A."/>
            <person name="Ohm R."/>
            <person name="Martin F."/>
            <person name="Silar P."/>
            <person name="Natvig D."/>
            <person name="Lalanne C."/>
            <person name="Gautier V."/>
            <person name="Ament-Velasquez S.L."/>
            <person name="Kruys A."/>
            <person name="Hutchinson M.I."/>
            <person name="Powell A.J."/>
            <person name="Barry K."/>
            <person name="Miller A.N."/>
            <person name="Grigoriev I.V."/>
            <person name="Debuchy R."/>
            <person name="Gladieux P."/>
            <person name="Thoren M.H."/>
            <person name="Johannesson H."/>
        </authorList>
    </citation>
    <scope>NUCLEOTIDE SEQUENCE</scope>
    <source>
        <strain evidence="11">SMH2532-1</strain>
    </source>
</reference>
<evidence type="ECO:0000256" key="2">
    <source>
        <dbReference type="ARBA" id="ARBA00022448"/>
    </source>
</evidence>
<evidence type="ECO:0000256" key="7">
    <source>
        <dbReference type="SAM" id="MobiDB-lite"/>
    </source>
</evidence>
<evidence type="ECO:0000256" key="8">
    <source>
        <dbReference type="SAM" id="Phobius"/>
    </source>
</evidence>
<dbReference type="Pfam" id="PF01794">
    <property type="entry name" value="Ferric_reduct"/>
    <property type="match status" value="1"/>
</dbReference>
<evidence type="ECO:0000256" key="6">
    <source>
        <dbReference type="ARBA" id="ARBA00023136"/>
    </source>
</evidence>
<comment type="subcellular location">
    <subcellularLocation>
        <location evidence="1">Membrane</location>
        <topology evidence="1">Multi-pass membrane protein</topology>
    </subcellularLocation>
</comment>
<dbReference type="GO" id="GO:0000293">
    <property type="term" value="F:ferric-chelate reductase activity"/>
    <property type="evidence" value="ECO:0007669"/>
    <property type="project" value="TreeGrafter"/>
</dbReference>
<dbReference type="SUPFAM" id="SSF52343">
    <property type="entry name" value="Ferredoxin reductase-like, C-terminal NADP-linked domain"/>
    <property type="match status" value="1"/>
</dbReference>
<proteinExistence type="predicted"/>
<keyword evidence="2" id="KW-0813">Transport</keyword>
<feature type="signal peptide" evidence="9">
    <location>
        <begin position="1"/>
        <end position="22"/>
    </location>
</feature>
<keyword evidence="9" id="KW-0732">Signal</keyword>
<dbReference type="AlphaFoldDB" id="A0AA39XSK3"/>
<comment type="caution">
    <text evidence="11">The sequence shown here is derived from an EMBL/GenBank/DDBJ whole genome shotgun (WGS) entry which is preliminary data.</text>
</comment>
<feature type="transmembrane region" description="Helical" evidence="8">
    <location>
        <begin position="177"/>
        <end position="200"/>
    </location>
</feature>
<evidence type="ECO:0000256" key="1">
    <source>
        <dbReference type="ARBA" id="ARBA00004141"/>
    </source>
</evidence>
<keyword evidence="6 8" id="KW-0472">Membrane</keyword>
<dbReference type="GO" id="GO:0005886">
    <property type="term" value="C:plasma membrane"/>
    <property type="evidence" value="ECO:0007669"/>
    <property type="project" value="TreeGrafter"/>
</dbReference>
<gene>
    <name evidence="11" type="ORF">B0T16DRAFT_423241</name>
</gene>
<dbReference type="InterPro" id="IPR039261">
    <property type="entry name" value="FNR_nucleotide-bd"/>
</dbReference>
<feature type="transmembrane region" description="Helical" evidence="8">
    <location>
        <begin position="347"/>
        <end position="369"/>
    </location>
</feature>
<feature type="transmembrane region" description="Helical" evidence="8">
    <location>
        <begin position="319"/>
        <end position="341"/>
    </location>
</feature>
<evidence type="ECO:0000313" key="12">
    <source>
        <dbReference type="Proteomes" id="UP001174936"/>
    </source>
</evidence>
<keyword evidence="5" id="KW-0406">Ion transport</keyword>
<dbReference type="InterPro" id="IPR013130">
    <property type="entry name" value="Fe3_Rdtase_TM_dom"/>
</dbReference>
<feature type="transmembrane region" description="Helical" evidence="8">
    <location>
        <begin position="416"/>
        <end position="434"/>
    </location>
</feature>
<dbReference type="SFLD" id="SFLDG01168">
    <property type="entry name" value="Ferric_reductase_subgroup_(FRE"/>
    <property type="match status" value="1"/>
</dbReference>
<dbReference type="GO" id="GO:0006826">
    <property type="term" value="P:iron ion transport"/>
    <property type="evidence" value="ECO:0007669"/>
    <property type="project" value="TreeGrafter"/>
</dbReference>
<accession>A0AA39XSK3</accession>
<evidence type="ECO:0000256" key="3">
    <source>
        <dbReference type="ARBA" id="ARBA00022692"/>
    </source>
</evidence>
<feature type="transmembrane region" description="Helical" evidence="8">
    <location>
        <begin position="376"/>
        <end position="396"/>
    </location>
</feature>
<evidence type="ECO:0000256" key="5">
    <source>
        <dbReference type="ARBA" id="ARBA00023065"/>
    </source>
</evidence>
<name>A0AA39XSK3_9PEZI</name>
<feature type="transmembrane region" description="Helical" evidence="8">
    <location>
        <begin position="277"/>
        <end position="298"/>
    </location>
</feature>
<dbReference type="GO" id="GO:0015677">
    <property type="term" value="P:copper ion import"/>
    <property type="evidence" value="ECO:0007669"/>
    <property type="project" value="TreeGrafter"/>
</dbReference>
<organism evidence="11 12">
    <name type="scientific">Cercophora newfieldiana</name>
    <dbReference type="NCBI Taxonomy" id="92897"/>
    <lineage>
        <taxon>Eukaryota</taxon>
        <taxon>Fungi</taxon>
        <taxon>Dikarya</taxon>
        <taxon>Ascomycota</taxon>
        <taxon>Pezizomycotina</taxon>
        <taxon>Sordariomycetes</taxon>
        <taxon>Sordariomycetidae</taxon>
        <taxon>Sordariales</taxon>
        <taxon>Lasiosphaeriaceae</taxon>
        <taxon>Cercophora</taxon>
    </lineage>
</organism>
<dbReference type="EMBL" id="JAULSV010000007">
    <property type="protein sequence ID" value="KAK0639467.1"/>
    <property type="molecule type" value="Genomic_DNA"/>
</dbReference>
<protein>
    <submittedName>
        <fullName evidence="11">Ferric reductase-like transmembrane component</fullName>
    </submittedName>
</protein>
<feature type="compositionally biased region" description="Polar residues" evidence="7">
    <location>
        <begin position="512"/>
        <end position="530"/>
    </location>
</feature>
<dbReference type="GO" id="GO:0006879">
    <property type="term" value="P:intracellular iron ion homeostasis"/>
    <property type="evidence" value="ECO:0007669"/>
    <property type="project" value="TreeGrafter"/>
</dbReference>
<dbReference type="Proteomes" id="UP001174936">
    <property type="component" value="Unassembled WGS sequence"/>
</dbReference>
<dbReference type="PANTHER" id="PTHR32361">
    <property type="entry name" value="FERRIC/CUPRIC REDUCTASE TRANSMEMBRANE COMPONENT"/>
    <property type="match status" value="1"/>
</dbReference>
<evidence type="ECO:0000256" key="4">
    <source>
        <dbReference type="ARBA" id="ARBA00022989"/>
    </source>
</evidence>
<sequence length="715" mass="78936">MAAALPLLVLASLAFLASPVLAIGQVLLTGYGFSPYDPLCAESCLRSFSSYMLSCTPSSDGHSHSHMSATPPECYANDTTFLTSVAWCFSDRCADSGAAISKLEAFWEQFVTSSPKIAPKWTYSVALTHVDPRPPTYQLTAADTDLNQTSLVSPDKYLAQWNVLGNVAREGLVESNYSLAIIVTSLGLPIVLTLLGHLPFMSRLMHRAKPYLVYPSLVGTYQVRPLPFLLGNAPTVGQSIYIAIFVALNVVLSAVGYRSGQPNAWFATQWNEISAYVLYRTGTLGFMTLPILFLFASRNNVLLWLSNWSHSTFLLLHRWVARVFMLYVVVHSVIGLQIYAANANTAWWIWGAVATMATVISALFSGLYVRKGLYELFLIFHILLAVFIVVGCWYHITLWYGAMGISWPDTTWGYELWIYLGVAVWFFDRLLRLVRVLKNGILRSTVTEIGGGYIRIDIPKVRWGSEPGKHVYAFLPTLQPLRPWENHPFSILPTHMLRNPTITTTTTNNNNKPASPTERTPSPSQQSHSARGSDEEKQIAFPTTQTKPLPAHQSPLSGAGITLLIKKEKGITQYLATHSRLLTLLDGPYKNNNTTSILRCDRVLLIAGGIGITGILPWVRTHWNVKLAWSVSEAAKPLVDAIPLDELAGVTKEVRVGRRFDVSELVAEEADAGWESVGVVVSGPGGLCDAVREAVVRAGRRSGTVFELEVDAYSW</sequence>
<feature type="chain" id="PRO_5041375874" evidence="9">
    <location>
        <begin position="23"/>
        <end position="715"/>
    </location>
</feature>
<feature type="transmembrane region" description="Helical" evidence="8">
    <location>
        <begin position="240"/>
        <end position="257"/>
    </location>
</feature>
<keyword evidence="12" id="KW-1185">Reference proteome</keyword>
<dbReference type="PANTHER" id="PTHR32361:SF9">
    <property type="entry name" value="FERRIC REDUCTASE TRANSMEMBRANE COMPONENT 3-RELATED"/>
    <property type="match status" value="1"/>
</dbReference>
<dbReference type="Gene3D" id="3.40.50.80">
    <property type="entry name" value="Nucleotide-binding domain of ferredoxin-NADP reductase (FNR) module"/>
    <property type="match status" value="1"/>
</dbReference>
<keyword evidence="4 8" id="KW-1133">Transmembrane helix</keyword>
<evidence type="ECO:0000256" key="9">
    <source>
        <dbReference type="SAM" id="SignalP"/>
    </source>
</evidence>
<evidence type="ECO:0000313" key="11">
    <source>
        <dbReference type="EMBL" id="KAK0639467.1"/>
    </source>
</evidence>
<evidence type="ECO:0000259" key="10">
    <source>
        <dbReference type="Pfam" id="PF01794"/>
    </source>
</evidence>
<dbReference type="InterPro" id="IPR051410">
    <property type="entry name" value="Ferric/Cupric_Reductase"/>
</dbReference>